<feature type="transmembrane region" description="Helical" evidence="2">
    <location>
        <begin position="21"/>
        <end position="37"/>
    </location>
</feature>
<feature type="region of interest" description="Disordered" evidence="1">
    <location>
        <begin position="226"/>
        <end position="253"/>
    </location>
</feature>
<dbReference type="HOGENOM" id="CLU_077319_0_0_1"/>
<evidence type="ECO:0000313" key="4">
    <source>
        <dbReference type="Proteomes" id="UP000032180"/>
    </source>
</evidence>
<sequence>MTKKYRAKQKKRITSWMSAHAYLLGTPFLLRAILPMLEAPPFNPLILTVVGQAASSRRTCLLAAALQPRRFKLWCSAPHLTDNTAFNFDNNIAINYNNNAAINFNNNAAPAASNPAISFNNAAGVQLNADLQQTLFMGPLSYQGPTSPAHADSHQLLVMDNDKGKSPLIELLFGQPVDDLLVRAGALRAFTMGRGVKWSWGLALTKSDVEALSRLLQCHQTNHIEQGSGLQRRRRRGRIRGERGSSRPAANNADTNIVPDLQVAADAASIAGEGDITFTLEEILGLDDDVMLPLEDGGVDAAAAVGARKAAWRTAGTWTWTWTTSSWTTFNKNDEPCR</sequence>
<keyword evidence="2" id="KW-1133">Transmembrane helix</keyword>
<reference evidence="4" key="2">
    <citation type="submission" date="2013-12" db="EMBL/GenBank/DDBJ databases">
        <authorList>
            <person name="Yu Y."/>
            <person name="Lee S."/>
            <person name="de Baynast K."/>
            <person name="Wissotski M."/>
            <person name="Liu L."/>
            <person name="Talag J."/>
            <person name="Goicoechea J."/>
            <person name="Angelova A."/>
            <person name="Jetty R."/>
            <person name="Kudrna D."/>
            <person name="Golser W."/>
            <person name="Rivera L."/>
            <person name="Zhang J."/>
            <person name="Wing R."/>
        </authorList>
    </citation>
    <scope>NUCLEOTIDE SEQUENCE</scope>
</reference>
<evidence type="ECO:0000256" key="1">
    <source>
        <dbReference type="SAM" id="MobiDB-lite"/>
    </source>
</evidence>
<dbReference type="AlphaFoldDB" id="A0A0D9X8L9"/>
<protein>
    <submittedName>
        <fullName evidence="3">Uncharacterized protein</fullName>
    </submittedName>
</protein>
<organism evidence="3 4">
    <name type="scientific">Leersia perrieri</name>
    <dbReference type="NCBI Taxonomy" id="77586"/>
    <lineage>
        <taxon>Eukaryota</taxon>
        <taxon>Viridiplantae</taxon>
        <taxon>Streptophyta</taxon>
        <taxon>Embryophyta</taxon>
        <taxon>Tracheophyta</taxon>
        <taxon>Spermatophyta</taxon>
        <taxon>Magnoliopsida</taxon>
        <taxon>Liliopsida</taxon>
        <taxon>Poales</taxon>
        <taxon>Poaceae</taxon>
        <taxon>BOP clade</taxon>
        <taxon>Oryzoideae</taxon>
        <taxon>Oryzeae</taxon>
        <taxon>Oryzinae</taxon>
        <taxon>Leersia</taxon>
    </lineage>
</organism>
<evidence type="ECO:0000256" key="2">
    <source>
        <dbReference type="SAM" id="Phobius"/>
    </source>
</evidence>
<keyword evidence="4" id="KW-1185">Reference proteome</keyword>
<dbReference type="EnsemblPlants" id="LPERR08G14200.1">
    <property type="protein sequence ID" value="LPERR08G14200.1"/>
    <property type="gene ID" value="LPERR08G14200"/>
</dbReference>
<keyword evidence="2" id="KW-0812">Transmembrane</keyword>
<name>A0A0D9X8L9_9ORYZ</name>
<dbReference type="Proteomes" id="UP000032180">
    <property type="component" value="Chromosome 8"/>
</dbReference>
<proteinExistence type="predicted"/>
<reference evidence="3 4" key="1">
    <citation type="submission" date="2012-08" db="EMBL/GenBank/DDBJ databases">
        <title>Oryza genome evolution.</title>
        <authorList>
            <person name="Wing R.A."/>
        </authorList>
    </citation>
    <scope>NUCLEOTIDE SEQUENCE</scope>
</reference>
<dbReference type="Gramene" id="LPERR08G14200.1">
    <property type="protein sequence ID" value="LPERR08G14200.1"/>
    <property type="gene ID" value="LPERR08G14200"/>
</dbReference>
<accession>A0A0D9X8L9</accession>
<reference evidence="3" key="3">
    <citation type="submission" date="2015-04" db="UniProtKB">
        <authorList>
            <consortium name="EnsemblPlants"/>
        </authorList>
    </citation>
    <scope>IDENTIFICATION</scope>
</reference>
<evidence type="ECO:0000313" key="3">
    <source>
        <dbReference type="EnsemblPlants" id="LPERR08G14200.1"/>
    </source>
</evidence>
<keyword evidence="2" id="KW-0472">Membrane</keyword>